<evidence type="ECO:0000313" key="2">
    <source>
        <dbReference type="Proteomes" id="UP000410492"/>
    </source>
</evidence>
<protein>
    <submittedName>
        <fullName evidence="1">Uncharacterized protein</fullName>
    </submittedName>
</protein>
<evidence type="ECO:0000313" key="1">
    <source>
        <dbReference type="EMBL" id="VEN52157.1"/>
    </source>
</evidence>
<feature type="non-terminal residue" evidence="1">
    <location>
        <position position="1"/>
    </location>
</feature>
<gene>
    <name evidence="1" type="ORF">CALMAC_LOCUS12389</name>
</gene>
<accession>A0A653CXX7</accession>
<keyword evidence="2" id="KW-1185">Reference proteome</keyword>
<dbReference type="Proteomes" id="UP000410492">
    <property type="component" value="Unassembled WGS sequence"/>
</dbReference>
<name>A0A653CXX7_CALMS</name>
<proteinExistence type="predicted"/>
<sequence length="14" mass="1581">WCPDSCPDLNGFNI</sequence>
<organism evidence="1 2">
    <name type="scientific">Callosobruchus maculatus</name>
    <name type="common">Southern cowpea weevil</name>
    <name type="synonym">Pulse bruchid</name>
    <dbReference type="NCBI Taxonomy" id="64391"/>
    <lineage>
        <taxon>Eukaryota</taxon>
        <taxon>Metazoa</taxon>
        <taxon>Ecdysozoa</taxon>
        <taxon>Arthropoda</taxon>
        <taxon>Hexapoda</taxon>
        <taxon>Insecta</taxon>
        <taxon>Pterygota</taxon>
        <taxon>Neoptera</taxon>
        <taxon>Endopterygota</taxon>
        <taxon>Coleoptera</taxon>
        <taxon>Polyphaga</taxon>
        <taxon>Cucujiformia</taxon>
        <taxon>Chrysomeloidea</taxon>
        <taxon>Chrysomelidae</taxon>
        <taxon>Bruchinae</taxon>
        <taxon>Bruchini</taxon>
        <taxon>Callosobruchus</taxon>
    </lineage>
</organism>
<dbReference type="EMBL" id="CAACVG010009116">
    <property type="protein sequence ID" value="VEN52157.1"/>
    <property type="molecule type" value="Genomic_DNA"/>
</dbReference>
<reference evidence="1 2" key="1">
    <citation type="submission" date="2019-01" db="EMBL/GenBank/DDBJ databases">
        <authorList>
            <person name="Sayadi A."/>
        </authorList>
    </citation>
    <scope>NUCLEOTIDE SEQUENCE [LARGE SCALE GENOMIC DNA]</scope>
</reference>